<dbReference type="InterPro" id="IPR005123">
    <property type="entry name" value="Oxoglu/Fe-dep_dioxygenase_dom"/>
</dbReference>
<keyword evidence="10" id="KW-1185">Reference proteome</keyword>
<evidence type="ECO:0000313" key="10">
    <source>
        <dbReference type="Proteomes" id="UP001165085"/>
    </source>
</evidence>
<evidence type="ECO:0000256" key="1">
    <source>
        <dbReference type="ARBA" id="ARBA00001961"/>
    </source>
</evidence>
<dbReference type="OrthoDB" id="76265at2759"/>
<dbReference type="InterPro" id="IPR006620">
    <property type="entry name" value="Pro_4_hyd_alph"/>
</dbReference>
<keyword evidence="4" id="KW-0223">Dioxygenase</keyword>
<evidence type="ECO:0000259" key="8">
    <source>
        <dbReference type="PROSITE" id="PS51471"/>
    </source>
</evidence>
<dbReference type="Proteomes" id="UP001165085">
    <property type="component" value="Unassembled WGS sequence"/>
</dbReference>
<dbReference type="AlphaFoldDB" id="A0A9W7A6K7"/>
<feature type="signal peptide" evidence="7">
    <location>
        <begin position="1"/>
        <end position="19"/>
    </location>
</feature>
<dbReference type="PANTHER" id="PTHR12907">
    <property type="entry name" value="EGL NINE HOMOLOG-RELATED"/>
    <property type="match status" value="1"/>
</dbReference>
<dbReference type="Gene3D" id="2.60.120.620">
    <property type="entry name" value="q2cbj1_9rhob like domain"/>
    <property type="match status" value="1"/>
</dbReference>
<name>A0A9W7A6K7_9STRA</name>
<feature type="chain" id="PRO_5040815846" description="Fe2OG dioxygenase domain-containing protein" evidence="7">
    <location>
        <begin position="20"/>
        <end position="297"/>
    </location>
</feature>
<dbReference type="GO" id="GO:0031543">
    <property type="term" value="F:peptidyl-proline dioxygenase activity"/>
    <property type="evidence" value="ECO:0007669"/>
    <property type="project" value="TreeGrafter"/>
</dbReference>
<dbReference type="EMBL" id="BRXY01000094">
    <property type="protein sequence ID" value="GMH64350.1"/>
    <property type="molecule type" value="Genomic_DNA"/>
</dbReference>
<dbReference type="InterPro" id="IPR044862">
    <property type="entry name" value="Pro_4_hyd_alph_FE2OG_OXY"/>
</dbReference>
<reference evidence="10" key="1">
    <citation type="journal article" date="2023" name="Commun. Biol.">
        <title>Genome analysis of Parmales, the sister group of diatoms, reveals the evolutionary specialization of diatoms from phago-mixotrophs to photoautotrophs.</title>
        <authorList>
            <person name="Ban H."/>
            <person name="Sato S."/>
            <person name="Yoshikawa S."/>
            <person name="Yamada K."/>
            <person name="Nakamura Y."/>
            <person name="Ichinomiya M."/>
            <person name="Sato N."/>
            <person name="Blanc-Mathieu R."/>
            <person name="Endo H."/>
            <person name="Kuwata A."/>
            <person name="Ogata H."/>
        </authorList>
    </citation>
    <scope>NUCLEOTIDE SEQUENCE [LARGE SCALE GENOMIC DNA]</scope>
    <source>
        <strain evidence="10">NIES 3701</strain>
    </source>
</reference>
<dbReference type="GO" id="GO:0031418">
    <property type="term" value="F:L-ascorbic acid binding"/>
    <property type="evidence" value="ECO:0007669"/>
    <property type="project" value="UniProtKB-KW"/>
</dbReference>
<accession>A0A9W7A6K7</accession>
<dbReference type="GO" id="GO:0008198">
    <property type="term" value="F:ferrous iron binding"/>
    <property type="evidence" value="ECO:0007669"/>
    <property type="project" value="TreeGrafter"/>
</dbReference>
<evidence type="ECO:0000313" key="9">
    <source>
        <dbReference type="EMBL" id="GMH64350.1"/>
    </source>
</evidence>
<keyword evidence="2" id="KW-0479">Metal-binding</keyword>
<evidence type="ECO:0000256" key="6">
    <source>
        <dbReference type="ARBA" id="ARBA00023004"/>
    </source>
</evidence>
<organism evidence="9 10">
    <name type="scientific">Triparma strigata</name>
    <dbReference type="NCBI Taxonomy" id="1606541"/>
    <lineage>
        <taxon>Eukaryota</taxon>
        <taxon>Sar</taxon>
        <taxon>Stramenopiles</taxon>
        <taxon>Ochrophyta</taxon>
        <taxon>Bolidophyceae</taxon>
        <taxon>Parmales</taxon>
        <taxon>Triparmaceae</taxon>
        <taxon>Triparma</taxon>
    </lineage>
</organism>
<sequence>MSVPLLLLLLLQSSQPLSSFVPRITSTSPTFQISPRHTLFGLSAATSPSSSSLSSSLPELDLNLAIMKDLKTNDYAIVDDFLSPTQIDAVIEDIASLRSDNRFSVAGIGQDKSNTVNSEIRKTETMFIYPKLQFPTNALSFLYPTLDRMALTLGSRFQVKMDLALTEALYAYYPNGGFYKKHIDAVPSSASVLREFSFLIYLNKEWSKSDGGCLRLYIDDENHLDVEPTAGKLVIFKSDTLPHEVLETSAERLAVVGWFNREVTPGDISALGGGDLITKLPLLLASAVLIGVGVSML</sequence>
<keyword evidence="6" id="KW-0408">Iron</keyword>
<evidence type="ECO:0000256" key="4">
    <source>
        <dbReference type="ARBA" id="ARBA00022964"/>
    </source>
</evidence>
<dbReference type="PROSITE" id="PS51471">
    <property type="entry name" value="FE2OG_OXY"/>
    <property type="match status" value="1"/>
</dbReference>
<comment type="caution">
    <text evidence="9">The sequence shown here is derived from an EMBL/GenBank/DDBJ whole genome shotgun (WGS) entry which is preliminary data.</text>
</comment>
<keyword evidence="5" id="KW-0560">Oxidoreductase</keyword>
<proteinExistence type="predicted"/>
<comment type="cofactor">
    <cofactor evidence="1">
        <name>L-ascorbate</name>
        <dbReference type="ChEBI" id="CHEBI:38290"/>
    </cofactor>
</comment>
<evidence type="ECO:0000256" key="2">
    <source>
        <dbReference type="ARBA" id="ARBA00022723"/>
    </source>
</evidence>
<dbReference type="PANTHER" id="PTHR12907:SF26">
    <property type="entry name" value="HIF PROLYL HYDROXYLASE, ISOFORM C"/>
    <property type="match status" value="1"/>
</dbReference>
<protein>
    <recommendedName>
        <fullName evidence="8">Fe2OG dioxygenase domain-containing protein</fullName>
    </recommendedName>
</protein>
<evidence type="ECO:0000256" key="5">
    <source>
        <dbReference type="ARBA" id="ARBA00023002"/>
    </source>
</evidence>
<feature type="domain" description="Fe2OG dioxygenase" evidence="8">
    <location>
        <begin position="164"/>
        <end position="261"/>
    </location>
</feature>
<keyword evidence="3" id="KW-0847">Vitamin C</keyword>
<dbReference type="InterPro" id="IPR051559">
    <property type="entry name" value="HIF_prolyl_hydroxylases"/>
</dbReference>
<dbReference type="SMART" id="SM00702">
    <property type="entry name" value="P4Hc"/>
    <property type="match status" value="1"/>
</dbReference>
<keyword evidence="7" id="KW-0732">Signal</keyword>
<gene>
    <name evidence="9" type="ORF">TrST_g2473</name>
</gene>
<evidence type="ECO:0000256" key="7">
    <source>
        <dbReference type="SAM" id="SignalP"/>
    </source>
</evidence>
<evidence type="ECO:0000256" key="3">
    <source>
        <dbReference type="ARBA" id="ARBA00022896"/>
    </source>
</evidence>
<dbReference type="Pfam" id="PF13640">
    <property type="entry name" value="2OG-FeII_Oxy_3"/>
    <property type="match status" value="1"/>
</dbReference>
<dbReference type="GO" id="GO:0071456">
    <property type="term" value="P:cellular response to hypoxia"/>
    <property type="evidence" value="ECO:0007669"/>
    <property type="project" value="TreeGrafter"/>
</dbReference>